<organism evidence="2 3">
    <name type="scientific">Dothidotthia symphoricarpi CBS 119687</name>
    <dbReference type="NCBI Taxonomy" id="1392245"/>
    <lineage>
        <taxon>Eukaryota</taxon>
        <taxon>Fungi</taxon>
        <taxon>Dikarya</taxon>
        <taxon>Ascomycota</taxon>
        <taxon>Pezizomycotina</taxon>
        <taxon>Dothideomycetes</taxon>
        <taxon>Pleosporomycetidae</taxon>
        <taxon>Pleosporales</taxon>
        <taxon>Dothidotthiaceae</taxon>
        <taxon>Dothidotthia</taxon>
    </lineage>
</organism>
<keyword evidence="1" id="KW-0812">Transmembrane</keyword>
<evidence type="ECO:0000313" key="2">
    <source>
        <dbReference type="EMBL" id="KAF2131419.1"/>
    </source>
</evidence>
<protein>
    <submittedName>
        <fullName evidence="2">Uncharacterized protein</fullName>
    </submittedName>
</protein>
<dbReference type="AlphaFoldDB" id="A0A6A6AHI9"/>
<sequence length="427" mass="47921">MSTDSVNAPTLSFPPPGPILPPLPDSYIVPKLTDDFNSSDLRWYLQTAVNEPNFRPKEGFGSLNASIRTRDHIAQEFDGLHGYSLTLYCLACNPLDNVLANDEEEVWRACNNDMTNAKATVATIPNSEMWQPYSDLRIRVPTLDPSTHTIGSANDDRINMRVCMTVLWLNKNFTYIDNKDNFVRSQLFLVRDQLHDEGQSSETDYIPYVYNATYPLGTTIRQHFTIPLAASSTRMYHPADLCISVGRSDSCHGDAAWDHWPIGKRFGVTIGGVAGAALVLWLVRRFCERTRWANVRQKPRPMLLSELRAQQREREGHNTDEERDVGAIRRGPREEPQAIAAGRNGIVDEGEIDKPPPGYHEVVNDQERILATYATQSHLTMPAPFYEPPGRNSDSLSAHTIYTPPAASLPQYTPAAGVVYYPPPPDR</sequence>
<dbReference type="RefSeq" id="XP_033525806.1">
    <property type="nucleotide sequence ID" value="XM_033666560.1"/>
</dbReference>
<evidence type="ECO:0000256" key="1">
    <source>
        <dbReference type="SAM" id="Phobius"/>
    </source>
</evidence>
<dbReference type="OrthoDB" id="3676242at2759"/>
<name>A0A6A6AHI9_9PLEO</name>
<gene>
    <name evidence="2" type="ORF">P153DRAFT_355209</name>
</gene>
<evidence type="ECO:0000313" key="3">
    <source>
        <dbReference type="Proteomes" id="UP000799771"/>
    </source>
</evidence>
<reference evidence="2" key="1">
    <citation type="journal article" date="2020" name="Stud. Mycol.">
        <title>101 Dothideomycetes genomes: a test case for predicting lifestyles and emergence of pathogens.</title>
        <authorList>
            <person name="Haridas S."/>
            <person name="Albert R."/>
            <person name="Binder M."/>
            <person name="Bloem J."/>
            <person name="Labutti K."/>
            <person name="Salamov A."/>
            <person name="Andreopoulos B."/>
            <person name="Baker S."/>
            <person name="Barry K."/>
            <person name="Bills G."/>
            <person name="Bluhm B."/>
            <person name="Cannon C."/>
            <person name="Castanera R."/>
            <person name="Culley D."/>
            <person name="Daum C."/>
            <person name="Ezra D."/>
            <person name="Gonzalez J."/>
            <person name="Henrissat B."/>
            <person name="Kuo A."/>
            <person name="Liang C."/>
            <person name="Lipzen A."/>
            <person name="Lutzoni F."/>
            <person name="Magnuson J."/>
            <person name="Mondo S."/>
            <person name="Nolan M."/>
            <person name="Ohm R."/>
            <person name="Pangilinan J."/>
            <person name="Park H.-J."/>
            <person name="Ramirez L."/>
            <person name="Alfaro M."/>
            <person name="Sun H."/>
            <person name="Tritt A."/>
            <person name="Yoshinaga Y."/>
            <person name="Zwiers L.-H."/>
            <person name="Turgeon B."/>
            <person name="Goodwin S."/>
            <person name="Spatafora J."/>
            <person name="Crous P."/>
            <person name="Grigoriev I."/>
        </authorList>
    </citation>
    <scope>NUCLEOTIDE SEQUENCE</scope>
    <source>
        <strain evidence="2">CBS 119687</strain>
    </source>
</reference>
<keyword evidence="1" id="KW-0472">Membrane</keyword>
<accession>A0A6A6AHI9</accession>
<proteinExistence type="predicted"/>
<dbReference type="EMBL" id="ML977502">
    <property type="protein sequence ID" value="KAF2131419.1"/>
    <property type="molecule type" value="Genomic_DNA"/>
</dbReference>
<dbReference type="Proteomes" id="UP000799771">
    <property type="component" value="Unassembled WGS sequence"/>
</dbReference>
<dbReference type="GeneID" id="54406992"/>
<feature type="transmembrane region" description="Helical" evidence="1">
    <location>
        <begin position="266"/>
        <end position="283"/>
    </location>
</feature>
<keyword evidence="1" id="KW-1133">Transmembrane helix</keyword>
<keyword evidence="3" id="KW-1185">Reference proteome</keyword>